<accession>A0A238BV02</accession>
<feature type="compositionally biased region" description="Polar residues" evidence="1">
    <location>
        <begin position="13"/>
        <end position="22"/>
    </location>
</feature>
<name>A0A238BV02_9BILA</name>
<feature type="region of interest" description="Disordered" evidence="1">
    <location>
        <begin position="1"/>
        <end position="22"/>
    </location>
</feature>
<evidence type="ECO:0000256" key="1">
    <source>
        <dbReference type="SAM" id="MobiDB-lite"/>
    </source>
</evidence>
<proteinExistence type="predicted"/>
<dbReference type="EMBL" id="KZ270009">
    <property type="protein sequence ID" value="OZC08378.1"/>
    <property type="molecule type" value="Genomic_DNA"/>
</dbReference>
<gene>
    <name evidence="2" type="ORF">X798_04578</name>
</gene>
<dbReference type="OrthoDB" id="10530785at2759"/>
<reference evidence="2 3" key="1">
    <citation type="submission" date="2015-12" db="EMBL/GenBank/DDBJ databases">
        <title>Draft genome of the nematode, Onchocerca flexuosa.</title>
        <authorList>
            <person name="Mitreva M."/>
        </authorList>
    </citation>
    <scope>NUCLEOTIDE SEQUENCE [LARGE SCALE GENOMIC DNA]</scope>
    <source>
        <strain evidence="2">Red Deer</strain>
    </source>
</reference>
<dbReference type="AlphaFoldDB" id="A0A238BV02"/>
<evidence type="ECO:0000313" key="3">
    <source>
        <dbReference type="Proteomes" id="UP000242913"/>
    </source>
</evidence>
<protein>
    <submittedName>
        <fullName evidence="2">Uncharacterized protein</fullName>
    </submittedName>
</protein>
<evidence type="ECO:0000313" key="2">
    <source>
        <dbReference type="EMBL" id="OZC08378.1"/>
    </source>
</evidence>
<keyword evidence="3" id="KW-1185">Reference proteome</keyword>
<sequence>MIGRHDAGGPTGSGTSQIPPSTTPLHFSKRKYALECTFSESAVQQMSTRDFLRGIHEGILIIPAESIFNLFLQQSVAQEHDHLSFQNITGKLLELLNASLPAIQKREGKGREGGYWMIYVVLSTGCGNFISPTISHLTTVRWGATYWRLGTKVKRVNPLYILRKQIMNLRSMDRMRGEGGRSLTRKMTSDKWRTGYRKVNLAGKGSKDSFPTGTTDIPPGILIVIHSLFEVIAITATYAAFPACITLLQNASLAVF</sequence>
<dbReference type="Proteomes" id="UP000242913">
    <property type="component" value="Unassembled WGS sequence"/>
</dbReference>
<organism evidence="2 3">
    <name type="scientific">Onchocerca flexuosa</name>
    <dbReference type="NCBI Taxonomy" id="387005"/>
    <lineage>
        <taxon>Eukaryota</taxon>
        <taxon>Metazoa</taxon>
        <taxon>Ecdysozoa</taxon>
        <taxon>Nematoda</taxon>
        <taxon>Chromadorea</taxon>
        <taxon>Rhabditida</taxon>
        <taxon>Spirurina</taxon>
        <taxon>Spiruromorpha</taxon>
        <taxon>Filarioidea</taxon>
        <taxon>Onchocercidae</taxon>
        <taxon>Onchocerca</taxon>
    </lineage>
</organism>